<name>A0A9X2AIN4_9BACT</name>
<dbReference type="Proteomes" id="UP001139193">
    <property type="component" value="Unassembled WGS sequence"/>
</dbReference>
<gene>
    <name evidence="1" type="ORF">MON38_22355</name>
</gene>
<evidence type="ECO:0000313" key="1">
    <source>
        <dbReference type="EMBL" id="MCI1190178.1"/>
    </source>
</evidence>
<protein>
    <submittedName>
        <fullName evidence="1">Uncharacterized protein</fullName>
    </submittedName>
</protein>
<reference evidence="1" key="1">
    <citation type="submission" date="2022-03" db="EMBL/GenBank/DDBJ databases">
        <title>Bacterial whole genome sequence for Hymenobacter sp. DH14.</title>
        <authorList>
            <person name="Le V."/>
        </authorList>
    </citation>
    <scope>NUCLEOTIDE SEQUENCE</scope>
    <source>
        <strain evidence="1">DH14</strain>
    </source>
</reference>
<dbReference type="EMBL" id="JALBGC010000008">
    <property type="protein sequence ID" value="MCI1190178.1"/>
    <property type="molecule type" value="Genomic_DNA"/>
</dbReference>
<organism evidence="1 2">
    <name type="scientific">Hymenobacter cyanobacteriorum</name>
    <dbReference type="NCBI Taxonomy" id="2926463"/>
    <lineage>
        <taxon>Bacteria</taxon>
        <taxon>Pseudomonadati</taxon>
        <taxon>Bacteroidota</taxon>
        <taxon>Cytophagia</taxon>
        <taxon>Cytophagales</taxon>
        <taxon>Hymenobacteraceae</taxon>
        <taxon>Hymenobacter</taxon>
    </lineage>
</organism>
<proteinExistence type="predicted"/>
<accession>A0A9X2AIN4</accession>
<dbReference type="AlphaFoldDB" id="A0A9X2AIN4"/>
<keyword evidence="2" id="KW-1185">Reference proteome</keyword>
<comment type="caution">
    <text evidence="1">The sequence shown here is derived from an EMBL/GenBank/DDBJ whole genome shotgun (WGS) entry which is preliminary data.</text>
</comment>
<dbReference type="RefSeq" id="WP_241938387.1">
    <property type="nucleotide sequence ID" value="NZ_JALBGC010000008.1"/>
</dbReference>
<sequence length="61" mass="6665">MQDTYRLAGADVMVTADDVYEDLRKDNGETAAVQAALQTMKKRYTHRLGAEKPKPGAAPKA</sequence>
<evidence type="ECO:0000313" key="2">
    <source>
        <dbReference type="Proteomes" id="UP001139193"/>
    </source>
</evidence>